<dbReference type="SUPFAM" id="SSF51905">
    <property type="entry name" value="FAD/NAD(P)-binding domain"/>
    <property type="match status" value="1"/>
</dbReference>
<evidence type="ECO:0000256" key="2">
    <source>
        <dbReference type="ARBA" id="ARBA00010790"/>
    </source>
</evidence>
<comment type="similarity">
    <text evidence="2">Belongs to the GMC oxidoreductase family.</text>
</comment>
<dbReference type="AlphaFoldDB" id="A0A157K9M8"/>
<protein>
    <submittedName>
        <fullName evidence="7">Capsular polysaccharide biosynthesis oxidoreductase</fullName>
    </submittedName>
</protein>
<dbReference type="PANTHER" id="PTHR42784">
    <property type="entry name" value="PYRANOSE 2-OXIDASE"/>
    <property type="match status" value="1"/>
</dbReference>
<reference evidence="7 8" key="1">
    <citation type="submission" date="2016-03" db="EMBL/GenBank/DDBJ databases">
        <authorList>
            <consortium name="Pathogen Informatics"/>
        </authorList>
    </citation>
    <scope>NUCLEOTIDE SEQUENCE [LARGE SCALE GENOMIC DNA]</scope>
    <source>
        <strain evidence="7 8">NCTC13364</strain>
    </source>
</reference>
<sequence>MDSGLDVLLLESGADRPDERTERLYEGTVSDARMHSPPDRYRVRRFGGSSTLWGGRCMPFDPIDFEERGYIPHSGWPIGPQDLQPYYPRANRLCEAGEFAYTAEAAFERPIRPMIAGLDSDTFTSNTLERFSCPTDFGQRYRHRLQDGPVRVLQNANLCGLSHHPDGRIESATVRTLPGKQFSVQARVFVLAAGGLENARLLLANPGLSGAGIGNAHDIVGRFYMCHIAGTIGTMDLSGAASVWHGYEVSDEGIYCRRRLALRPQAQRHLQAGNFIARLHHPHIPDPGHGVGVLSLLYLARPLIPYEYGKRLYGDDEIPASRMAHLANVLRDSPATARFLWHWLTQRTLATRKFPSIIVHPRNRRYSLDFHAEQVPNPDSRVTLGTGVDALGMRRLNVDWRYTARDVDTVRIALAALADTVHAGGLGRFEYEPDNIEEEMTRYGAYGGHHIGTARMGADPRSSVVNADCRVHEAANLYVTGSAVFPTSSQANPTLTIVALSLRLADHLQKRLSLEG</sequence>
<dbReference type="PANTHER" id="PTHR42784:SF1">
    <property type="entry name" value="PYRANOSE 2-OXIDASE"/>
    <property type="match status" value="1"/>
</dbReference>
<evidence type="ECO:0000259" key="6">
    <source>
        <dbReference type="Pfam" id="PF05199"/>
    </source>
</evidence>
<evidence type="ECO:0000256" key="5">
    <source>
        <dbReference type="ARBA" id="ARBA00023002"/>
    </source>
</evidence>
<evidence type="ECO:0000313" key="8">
    <source>
        <dbReference type="Proteomes" id="UP000077037"/>
    </source>
</evidence>
<dbReference type="Pfam" id="PF05199">
    <property type="entry name" value="GMC_oxred_C"/>
    <property type="match status" value="1"/>
</dbReference>
<comment type="cofactor">
    <cofactor evidence="1">
        <name>FAD</name>
        <dbReference type="ChEBI" id="CHEBI:57692"/>
    </cofactor>
</comment>
<dbReference type="InterPro" id="IPR051473">
    <property type="entry name" value="P2Ox-like"/>
</dbReference>
<evidence type="ECO:0000256" key="4">
    <source>
        <dbReference type="ARBA" id="ARBA00022827"/>
    </source>
</evidence>
<name>A0A157K9M8_9BORD</name>
<gene>
    <name evidence="7" type="ORF">SAMEA1982600_00252</name>
</gene>
<dbReference type="InterPro" id="IPR007867">
    <property type="entry name" value="GMC_OxRtase_C"/>
</dbReference>
<evidence type="ECO:0000313" key="7">
    <source>
        <dbReference type="EMBL" id="SAH81208.1"/>
    </source>
</evidence>
<keyword evidence="5" id="KW-0560">Oxidoreductase</keyword>
<accession>A0A157K9M8</accession>
<evidence type="ECO:0000256" key="3">
    <source>
        <dbReference type="ARBA" id="ARBA00022630"/>
    </source>
</evidence>
<feature type="domain" description="Glucose-methanol-choline oxidoreductase C-terminal" evidence="6">
    <location>
        <begin position="376"/>
        <end position="500"/>
    </location>
</feature>
<keyword evidence="4" id="KW-0274">FAD</keyword>
<dbReference type="Proteomes" id="UP000077037">
    <property type="component" value="Unassembled WGS sequence"/>
</dbReference>
<dbReference type="InterPro" id="IPR036188">
    <property type="entry name" value="FAD/NAD-bd_sf"/>
</dbReference>
<dbReference type="EMBL" id="FKBS01000006">
    <property type="protein sequence ID" value="SAH81208.1"/>
    <property type="molecule type" value="Genomic_DNA"/>
</dbReference>
<dbReference type="GO" id="GO:0016614">
    <property type="term" value="F:oxidoreductase activity, acting on CH-OH group of donors"/>
    <property type="evidence" value="ECO:0007669"/>
    <property type="project" value="InterPro"/>
</dbReference>
<proteinExistence type="inferred from homology"/>
<evidence type="ECO:0000256" key="1">
    <source>
        <dbReference type="ARBA" id="ARBA00001974"/>
    </source>
</evidence>
<keyword evidence="3" id="KW-0285">Flavoprotein</keyword>
<dbReference type="Gene3D" id="3.50.50.60">
    <property type="entry name" value="FAD/NAD(P)-binding domain"/>
    <property type="match status" value="2"/>
</dbReference>
<organism evidence="7 8">
    <name type="scientific">Bordetella ansorpii</name>
    <dbReference type="NCBI Taxonomy" id="288768"/>
    <lineage>
        <taxon>Bacteria</taxon>
        <taxon>Pseudomonadati</taxon>
        <taxon>Pseudomonadota</taxon>
        <taxon>Betaproteobacteria</taxon>
        <taxon>Burkholderiales</taxon>
        <taxon>Alcaligenaceae</taxon>
        <taxon>Bordetella</taxon>
    </lineage>
</organism>